<dbReference type="AlphaFoldDB" id="A0A0A0BVM0"/>
<sequence length="92" mass="9738">MTPAARAADLLIRGYQRHLSPRKGFTCAHLVAHGGQSCSAAVRGIVARRGVLRAGVPTALRFLACYRAATLLAKTDVQGVCCCGGIPIPFRF</sequence>
<accession>A0A0A0BVM0</accession>
<gene>
    <name evidence="1" type="ORF">N868_11680</name>
</gene>
<dbReference type="EMBL" id="AXCY01000004">
    <property type="protein sequence ID" value="KGM12443.1"/>
    <property type="molecule type" value="Genomic_DNA"/>
</dbReference>
<dbReference type="Proteomes" id="UP000029839">
    <property type="component" value="Unassembled WGS sequence"/>
</dbReference>
<organism evidence="1 2">
    <name type="scientific">Cellulomonas carbonis T26</name>
    <dbReference type="NCBI Taxonomy" id="947969"/>
    <lineage>
        <taxon>Bacteria</taxon>
        <taxon>Bacillati</taxon>
        <taxon>Actinomycetota</taxon>
        <taxon>Actinomycetes</taxon>
        <taxon>Micrococcales</taxon>
        <taxon>Cellulomonadaceae</taxon>
        <taxon>Cellulomonas</taxon>
    </lineage>
</organism>
<name>A0A0A0BVM0_9CELL</name>
<reference evidence="1 2" key="2">
    <citation type="journal article" date="2015" name="Stand. Genomic Sci.">
        <title>Draft genome sequence of Cellulomonas carbonis T26(T) and comparative analysis of six Cellulomonas genomes.</title>
        <authorList>
            <person name="Zhuang W."/>
            <person name="Zhang S."/>
            <person name="Xia X."/>
            <person name="Wang G."/>
        </authorList>
    </citation>
    <scope>NUCLEOTIDE SEQUENCE [LARGE SCALE GENOMIC DNA]</scope>
    <source>
        <strain evidence="1 2">T26</strain>
    </source>
</reference>
<reference evidence="1 2" key="1">
    <citation type="submission" date="2013-08" db="EMBL/GenBank/DDBJ databases">
        <title>Genome sequencing of Cellulomonas carbonis T26.</title>
        <authorList>
            <person name="Chen F."/>
            <person name="Li Y."/>
            <person name="Wang G."/>
        </authorList>
    </citation>
    <scope>NUCLEOTIDE SEQUENCE [LARGE SCALE GENOMIC DNA]</scope>
    <source>
        <strain evidence="1 2">T26</strain>
    </source>
</reference>
<dbReference type="SMART" id="SM01234">
    <property type="entry name" value="Haemolytic"/>
    <property type="match status" value="1"/>
</dbReference>
<evidence type="ECO:0000313" key="2">
    <source>
        <dbReference type="Proteomes" id="UP000029839"/>
    </source>
</evidence>
<proteinExistence type="predicted"/>
<evidence type="ECO:0008006" key="3">
    <source>
        <dbReference type="Google" id="ProtNLM"/>
    </source>
</evidence>
<protein>
    <recommendedName>
        <fullName evidence="3">Membrane protein insertion efficiency factor YidD</fullName>
    </recommendedName>
</protein>
<dbReference type="NCBIfam" id="TIGR00278">
    <property type="entry name" value="membrane protein insertion efficiency factor YidD"/>
    <property type="match status" value="1"/>
</dbReference>
<dbReference type="RefSeq" id="WP_043602535.1">
    <property type="nucleotide sequence ID" value="NZ_AXCY01000004.1"/>
</dbReference>
<comment type="caution">
    <text evidence="1">The sequence shown here is derived from an EMBL/GenBank/DDBJ whole genome shotgun (WGS) entry which is preliminary data.</text>
</comment>
<keyword evidence="2" id="KW-1185">Reference proteome</keyword>
<dbReference type="OrthoDB" id="6629784at2"/>
<evidence type="ECO:0000313" key="1">
    <source>
        <dbReference type="EMBL" id="KGM12443.1"/>
    </source>
</evidence>
<dbReference type="InterPro" id="IPR002696">
    <property type="entry name" value="Membr_insert_effic_factor_YidD"/>
</dbReference>